<evidence type="ECO:0000313" key="2">
    <source>
        <dbReference type="Proteomes" id="UP000020529"/>
    </source>
</evidence>
<evidence type="ECO:0000313" key="1">
    <source>
        <dbReference type="EMBL" id="EXY76368.1"/>
    </source>
</evidence>
<dbReference type="EMBL" id="JGCY01000172">
    <property type="protein sequence ID" value="EXY76368.1"/>
    <property type="molecule type" value="Genomic_DNA"/>
</dbReference>
<sequence>MIDINKLKLVIWDLDDTFWTGTVDNINAHDKIKGYSVEMKKNKKNIEQNGSGTKEKSQERQKKILSETNMEANKNRKITIYQKQVCKKIQMG</sequence>
<dbReference type="RefSeq" id="WP_230583029.1">
    <property type="nucleotide sequence ID" value="NZ_JGCY01000172.1"/>
</dbReference>
<comment type="caution">
    <text evidence="1">The sequence shown here is derived from an EMBL/GenBank/DDBJ whole genome shotgun (WGS) entry which is preliminary data.</text>
</comment>
<dbReference type="AlphaFoldDB" id="A0A015URC1"/>
<proteinExistence type="predicted"/>
<protein>
    <submittedName>
        <fullName evidence="1">Uncharacterized protein</fullName>
    </submittedName>
</protein>
<gene>
    <name evidence="1" type="ORF">M124_4754</name>
</gene>
<dbReference type="PATRIC" id="fig|1339315.3.peg.653"/>
<dbReference type="Proteomes" id="UP000020529">
    <property type="component" value="Unassembled WGS sequence"/>
</dbReference>
<reference evidence="1 2" key="1">
    <citation type="submission" date="2014-02" db="EMBL/GenBank/DDBJ databases">
        <authorList>
            <person name="Sears C."/>
            <person name="Carroll K."/>
            <person name="Sack B.R."/>
            <person name="Qadri F."/>
            <person name="Myers L.L."/>
            <person name="Chung G.-T."/>
            <person name="Escheverria P."/>
            <person name="Fraser C.M."/>
            <person name="Sadzewicz L."/>
            <person name="Shefchek K.A."/>
            <person name="Tallon L."/>
            <person name="Das S.P."/>
            <person name="Daugherty S."/>
            <person name="Mongodin E.F."/>
        </authorList>
    </citation>
    <scope>NUCLEOTIDE SEQUENCE [LARGE SCALE GENOMIC DNA]</scope>
    <source>
        <strain evidence="2">3988T(B)14</strain>
    </source>
</reference>
<name>A0A015URC1_BACFG</name>
<accession>A0A015URC1</accession>
<organism evidence="1 2">
    <name type="scientific">Bacteroides fragilis str. 3988T(B)14</name>
    <dbReference type="NCBI Taxonomy" id="1339315"/>
    <lineage>
        <taxon>Bacteria</taxon>
        <taxon>Pseudomonadati</taxon>
        <taxon>Bacteroidota</taxon>
        <taxon>Bacteroidia</taxon>
        <taxon>Bacteroidales</taxon>
        <taxon>Bacteroidaceae</taxon>
        <taxon>Bacteroides</taxon>
    </lineage>
</organism>